<protein>
    <submittedName>
        <fullName evidence="1">Uncharacterized protein</fullName>
    </submittedName>
</protein>
<organism evidence="1 2">
    <name type="scientific">Amanita muscaria (strain Koide BX008)</name>
    <dbReference type="NCBI Taxonomy" id="946122"/>
    <lineage>
        <taxon>Eukaryota</taxon>
        <taxon>Fungi</taxon>
        <taxon>Dikarya</taxon>
        <taxon>Basidiomycota</taxon>
        <taxon>Agaricomycotina</taxon>
        <taxon>Agaricomycetes</taxon>
        <taxon>Agaricomycetidae</taxon>
        <taxon>Agaricales</taxon>
        <taxon>Pluteineae</taxon>
        <taxon>Amanitaceae</taxon>
        <taxon>Amanita</taxon>
    </lineage>
</organism>
<dbReference type="OrthoDB" id="3030861at2759"/>
<proteinExistence type="predicted"/>
<evidence type="ECO:0000313" key="2">
    <source>
        <dbReference type="Proteomes" id="UP000054549"/>
    </source>
</evidence>
<dbReference type="Proteomes" id="UP000054549">
    <property type="component" value="Unassembled WGS sequence"/>
</dbReference>
<sequence>MTVIVSRSSALSLSTVENGVVADNRLSEDSGFSALPTCSEEPSDAGICYRTLELDSDKPLTPVEGTNLVRQRDSAHVDINKIKGTGTRRQMSLPSKCLSPLKTLSLANSPLEKSPEPTQATSASLIALNDPASNRQIGYLEYSYSVDRGLSMMQQLLGYNDEKAQSLAYKNLARRVLPLKGNLCAKSEDNSDPISDTLKPRQEPKRCQSGFGLHDVSYVKGMLSLMRADVEQDGLTARNIFNRESVLTYRKSAIHSKGAKFRSRYLSANVENVKNISSVNRPRTHRKCISHASLAISRDENVPPVACGNESIRLDCLIKPALERRKFRFRYRSATHGLDVSPSMQLQLKVEKIKRQRRVRQEMVAHTKLLYSRQSNRDTYEWFAEDIQVQDCES</sequence>
<gene>
    <name evidence="1" type="ORF">M378DRAFT_456846</name>
</gene>
<evidence type="ECO:0000313" key="1">
    <source>
        <dbReference type="EMBL" id="KIL65691.1"/>
    </source>
</evidence>
<dbReference type="EMBL" id="KN818240">
    <property type="protein sequence ID" value="KIL65691.1"/>
    <property type="molecule type" value="Genomic_DNA"/>
</dbReference>
<dbReference type="HOGENOM" id="CLU_700130_0_0_1"/>
<keyword evidence="2" id="KW-1185">Reference proteome</keyword>
<dbReference type="AlphaFoldDB" id="A0A0C2X8Q5"/>
<dbReference type="InParanoid" id="A0A0C2X8Q5"/>
<accession>A0A0C2X8Q5</accession>
<name>A0A0C2X8Q5_AMAMK</name>
<reference evidence="1 2" key="1">
    <citation type="submission" date="2014-04" db="EMBL/GenBank/DDBJ databases">
        <title>Evolutionary Origins and Diversification of the Mycorrhizal Mutualists.</title>
        <authorList>
            <consortium name="DOE Joint Genome Institute"/>
            <consortium name="Mycorrhizal Genomics Consortium"/>
            <person name="Kohler A."/>
            <person name="Kuo A."/>
            <person name="Nagy L.G."/>
            <person name="Floudas D."/>
            <person name="Copeland A."/>
            <person name="Barry K.W."/>
            <person name="Cichocki N."/>
            <person name="Veneault-Fourrey C."/>
            <person name="LaButti K."/>
            <person name="Lindquist E.A."/>
            <person name="Lipzen A."/>
            <person name="Lundell T."/>
            <person name="Morin E."/>
            <person name="Murat C."/>
            <person name="Riley R."/>
            <person name="Ohm R."/>
            <person name="Sun H."/>
            <person name="Tunlid A."/>
            <person name="Henrissat B."/>
            <person name="Grigoriev I.V."/>
            <person name="Hibbett D.S."/>
            <person name="Martin F."/>
        </authorList>
    </citation>
    <scope>NUCLEOTIDE SEQUENCE [LARGE SCALE GENOMIC DNA]</scope>
    <source>
        <strain evidence="1 2">Koide BX008</strain>
    </source>
</reference>